<dbReference type="Gene3D" id="3.20.20.190">
    <property type="entry name" value="Phosphatidylinositol (PI) phosphodiesterase"/>
    <property type="match status" value="1"/>
</dbReference>
<evidence type="ECO:0000256" key="2">
    <source>
        <dbReference type="ARBA" id="ARBA00012247"/>
    </source>
</evidence>
<evidence type="ECO:0000313" key="8">
    <source>
        <dbReference type="Proteomes" id="UP001085076"/>
    </source>
</evidence>
<dbReference type="PROSITE" id="PS51704">
    <property type="entry name" value="GP_PDE"/>
    <property type="match status" value="1"/>
</dbReference>
<evidence type="ECO:0000256" key="4">
    <source>
        <dbReference type="ARBA" id="ARBA00022801"/>
    </source>
</evidence>
<reference evidence="7" key="1">
    <citation type="submission" date="2021-03" db="EMBL/GenBank/DDBJ databases">
        <authorList>
            <person name="Li Z."/>
            <person name="Yang C."/>
        </authorList>
    </citation>
    <scope>NUCLEOTIDE SEQUENCE</scope>
    <source>
        <strain evidence="7">Dzin_1.0</strain>
        <tissue evidence="7">Leaf</tissue>
    </source>
</reference>
<dbReference type="PANTHER" id="PTHR22958:SF1">
    <property type="entry name" value="GLYCEROPHOSPHOCHOLINE PHOSPHODIESTERASE GPCPD1"/>
    <property type="match status" value="1"/>
</dbReference>
<dbReference type="PANTHER" id="PTHR22958">
    <property type="entry name" value="GLYCEROPHOSPHORYL DIESTER PHOSPHODIESTERASE"/>
    <property type="match status" value="1"/>
</dbReference>
<comment type="catalytic activity">
    <reaction evidence="5">
        <text>a sn-glycero-3-phosphodiester + H2O = an alcohol + sn-glycerol 3-phosphate + H(+)</text>
        <dbReference type="Rhea" id="RHEA:12969"/>
        <dbReference type="ChEBI" id="CHEBI:15377"/>
        <dbReference type="ChEBI" id="CHEBI:15378"/>
        <dbReference type="ChEBI" id="CHEBI:30879"/>
        <dbReference type="ChEBI" id="CHEBI:57597"/>
        <dbReference type="ChEBI" id="CHEBI:83408"/>
        <dbReference type="EC" id="3.1.4.46"/>
    </reaction>
</comment>
<keyword evidence="8" id="KW-1185">Reference proteome</keyword>
<keyword evidence="4" id="KW-0378">Hydrolase</keyword>
<evidence type="ECO:0000256" key="5">
    <source>
        <dbReference type="ARBA" id="ARBA00047512"/>
    </source>
</evidence>
<dbReference type="Proteomes" id="UP001085076">
    <property type="component" value="Miscellaneous, Linkage group lg01"/>
</dbReference>
<proteinExistence type="inferred from homology"/>
<evidence type="ECO:0000256" key="3">
    <source>
        <dbReference type="ARBA" id="ARBA00022798"/>
    </source>
</evidence>
<name>A0A9D5HUS8_9LILI</name>
<evidence type="ECO:0000313" key="7">
    <source>
        <dbReference type="EMBL" id="KAJ0988772.1"/>
    </source>
</evidence>
<dbReference type="AlphaFoldDB" id="A0A9D5HUS8"/>
<feature type="domain" description="GP-PDE" evidence="6">
    <location>
        <begin position="43"/>
        <end position="331"/>
    </location>
</feature>
<dbReference type="EMBL" id="JAGGNH010000001">
    <property type="protein sequence ID" value="KAJ0988772.1"/>
    <property type="molecule type" value="Genomic_DNA"/>
</dbReference>
<sequence length="371" mass="41872">MALKAVHVSDVPSLDLVQETPALSLSSPRFPKGAEMGRKAGRFLVIGHRGKGMNALASQDRRLKAVKENSILSFNMAGNFPIDFVEFDVQVTRDDYPIIFHDDFILTEEMGHISEKRVTDLTLQEFLSYGPQREPGKVGKPLVRKTKDGRVFNWNVELDDSFCTLEETFQKVDSHLGFNIELKFDDNIVYSEDQLTHALQVVLRVVFRCAGDRPIIFSSFQPDAAQLIRKLQSVHPVFFLTNGGTQTYTDVRRNSLEEALKLCLENGLQGIVSEVRAIFRNPTLVPKVKESNLALLTYGQLNNVPEAVYMQHLMGVNGVIVDLVEEITEAVSDFSNSSEEGKENEKEETRPNFSRRELAFLLKLIPELVQQ</sequence>
<accession>A0A9D5HUS8</accession>
<dbReference type="InterPro" id="IPR030395">
    <property type="entry name" value="GP_PDE_dom"/>
</dbReference>
<comment type="similarity">
    <text evidence="1">Belongs to the glycerophosphoryl diester phosphodiesterase family.</text>
</comment>
<dbReference type="InterPro" id="IPR017946">
    <property type="entry name" value="PLC-like_Pdiesterase_TIM-brl"/>
</dbReference>
<dbReference type="SUPFAM" id="SSF51695">
    <property type="entry name" value="PLC-like phosphodiesterases"/>
    <property type="match status" value="1"/>
</dbReference>
<dbReference type="FunFam" id="3.20.20.190:FF:000034">
    <property type="entry name" value="Glycerophosphodiester phosphodiesterase GDPD2"/>
    <property type="match status" value="1"/>
</dbReference>
<reference evidence="7" key="2">
    <citation type="journal article" date="2022" name="Hortic Res">
        <title>The genome of Dioscorea zingiberensis sheds light on the biosynthesis, origin and evolution of the medicinally important diosgenin saponins.</title>
        <authorList>
            <person name="Li Y."/>
            <person name="Tan C."/>
            <person name="Li Z."/>
            <person name="Guo J."/>
            <person name="Li S."/>
            <person name="Chen X."/>
            <person name="Wang C."/>
            <person name="Dai X."/>
            <person name="Yang H."/>
            <person name="Song W."/>
            <person name="Hou L."/>
            <person name="Xu J."/>
            <person name="Tong Z."/>
            <person name="Xu A."/>
            <person name="Yuan X."/>
            <person name="Wang W."/>
            <person name="Yang Q."/>
            <person name="Chen L."/>
            <person name="Sun Z."/>
            <person name="Wang K."/>
            <person name="Pan B."/>
            <person name="Chen J."/>
            <person name="Bao Y."/>
            <person name="Liu F."/>
            <person name="Qi X."/>
            <person name="Gang D.R."/>
            <person name="Wen J."/>
            <person name="Li J."/>
        </authorList>
    </citation>
    <scope>NUCLEOTIDE SEQUENCE</scope>
    <source>
        <strain evidence="7">Dzin_1.0</strain>
    </source>
</reference>
<dbReference type="GO" id="GO:0008889">
    <property type="term" value="F:glycerophosphodiester phosphodiesterase activity"/>
    <property type="evidence" value="ECO:0007669"/>
    <property type="project" value="UniProtKB-EC"/>
</dbReference>
<dbReference type="GO" id="GO:0006071">
    <property type="term" value="P:glycerol metabolic process"/>
    <property type="evidence" value="ECO:0007669"/>
    <property type="project" value="UniProtKB-KW"/>
</dbReference>
<evidence type="ECO:0000259" key="6">
    <source>
        <dbReference type="PROSITE" id="PS51704"/>
    </source>
</evidence>
<evidence type="ECO:0000256" key="1">
    <source>
        <dbReference type="ARBA" id="ARBA00007277"/>
    </source>
</evidence>
<dbReference type="Pfam" id="PF03009">
    <property type="entry name" value="GDPD"/>
    <property type="match status" value="1"/>
</dbReference>
<dbReference type="EC" id="3.1.4.46" evidence="2"/>
<dbReference type="GO" id="GO:0046475">
    <property type="term" value="P:glycerophospholipid catabolic process"/>
    <property type="evidence" value="ECO:0007669"/>
    <property type="project" value="TreeGrafter"/>
</dbReference>
<comment type="caution">
    <text evidence="7">The sequence shown here is derived from an EMBL/GenBank/DDBJ whole genome shotgun (WGS) entry which is preliminary data.</text>
</comment>
<protein>
    <recommendedName>
        <fullName evidence="2">glycerophosphodiester phosphodiesterase</fullName>
        <ecNumber evidence="2">3.1.4.46</ecNumber>
    </recommendedName>
</protein>
<gene>
    <name evidence="7" type="ORF">J5N97_007128</name>
</gene>
<organism evidence="7 8">
    <name type="scientific">Dioscorea zingiberensis</name>
    <dbReference type="NCBI Taxonomy" id="325984"/>
    <lineage>
        <taxon>Eukaryota</taxon>
        <taxon>Viridiplantae</taxon>
        <taxon>Streptophyta</taxon>
        <taxon>Embryophyta</taxon>
        <taxon>Tracheophyta</taxon>
        <taxon>Spermatophyta</taxon>
        <taxon>Magnoliopsida</taxon>
        <taxon>Liliopsida</taxon>
        <taxon>Dioscoreales</taxon>
        <taxon>Dioscoreaceae</taxon>
        <taxon>Dioscorea</taxon>
    </lineage>
</organism>
<dbReference type="InterPro" id="IPR051578">
    <property type="entry name" value="GDPD"/>
</dbReference>
<dbReference type="OrthoDB" id="1058301at2759"/>
<keyword evidence="3" id="KW-0319">Glycerol metabolism</keyword>